<evidence type="ECO:0000256" key="6">
    <source>
        <dbReference type="ARBA" id="ARBA00022777"/>
    </source>
</evidence>
<keyword evidence="4" id="KW-0808">Transferase</keyword>
<accession>A0A4V4RDE3</accession>
<dbReference type="Gene3D" id="1.20.5.1930">
    <property type="match status" value="1"/>
</dbReference>
<evidence type="ECO:0000256" key="3">
    <source>
        <dbReference type="ARBA" id="ARBA00022553"/>
    </source>
</evidence>
<dbReference type="InterPro" id="IPR036890">
    <property type="entry name" value="HATPase_C_sf"/>
</dbReference>
<dbReference type="Pfam" id="PF07730">
    <property type="entry name" value="HisKA_3"/>
    <property type="match status" value="1"/>
</dbReference>
<feature type="transmembrane region" description="Helical" evidence="9">
    <location>
        <begin position="140"/>
        <end position="159"/>
    </location>
</feature>
<dbReference type="SMART" id="SM00387">
    <property type="entry name" value="HATPase_c"/>
    <property type="match status" value="1"/>
</dbReference>
<keyword evidence="12" id="KW-1185">Reference proteome</keyword>
<evidence type="ECO:0000256" key="9">
    <source>
        <dbReference type="SAM" id="Phobius"/>
    </source>
</evidence>
<proteinExistence type="predicted"/>
<feature type="transmembrane region" description="Helical" evidence="9">
    <location>
        <begin position="106"/>
        <end position="128"/>
    </location>
</feature>
<keyword evidence="6" id="KW-0418">Kinase</keyword>
<keyword evidence="3" id="KW-0597">Phosphoprotein</keyword>
<protein>
    <recommendedName>
        <fullName evidence="2">histidine kinase</fullName>
        <ecNumber evidence="2">2.7.13.3</ecNumber>
    </recommendedName>
</protein>
<comment type="catalytic activity">
    <reaction evidence="1">
        <text>ATP + protein L-histidine = ADP + protein N-phospho-L-histidine.</text>
        <dbReference type="EC" id="2.7.13.3"/>
    </reaction>
</comment>
<feature type="transmembrane region" description="Helical" evidence="9">
    <location>
        <begin position="171"/>
        <end position="189"/>
    </location>
</feature>
<feature type="transmembrane region" description="Helical" evidence="9">
    <location>
        <begin position="74"/>
        <end position="94"/>
    </location>
</feature>
<keyword evidence="7" id="KW-0067">ATP-binding</keyword>
<feature type="domain" description="Histidine kinase/HSP90-like ATPase" evidence="10">
    <location>
        <begin position="461"/>
        <end position="551"/>
    </location>
</feature>
<keyword evidence="9" id="KW-0472">Membrane</keyword>
<dbReference type="GO" id="GO:0016020">
    <property type="term" value="C:membrane"/>
    <property type="evidence" value="ECO:0007669"/>
    <property type="project" value="InterPro"/>
</dbReference>
<dbReference type="PANTHER" id="PTHR24421">
    <property type="entry name" value="NITRATE/NITRITE SENSOR PROTEIN NARX-RELATED"/>
    <property type="match status" value="1"/>
</dbReference>
<dbReference type="SUPFAM" id="SSF55874">
    <property type="entry name" value="ATPase domain of HSP90 chaperone/DNA topoisomerase II/histidine kinase"/>
    <property type="match status" value="1"/>
</dbReference>
<name>A0A4V4RDE3_9MICO</name>
<sequence>MISMLLMGIVQLTVGAGTPDNLAAVAVFTGTFWIWAAAGIVAWWRRPGNATGALIVFGALSVFVGGLINLQVDGLVALSVIFATTILAVAVHLLHAFPSGKLRGRLSVATVVAGYVVAIGLQAALYLLVDDPRAFDAVKAVQASLGLVVMIVTAIVLIVRLRAADQVHRRSLLPLFLYGSIAVVLISLTPQVLRSFGAGSFLIGTIQLALSAGLPIAFLIGVLRGGFARTGEIEALSAWLGLSGATRSAVAQALASTLGDNSLRVYYWSEQRSLYVDDFGAPVLAAHTDPNRSRLEVRVDSRLVGAINYDNRMIENEHDVRQAGDVLAIAVDRERLAAELLASNEALLQSRLRLVETADRERTRIARDLHDGLQVQLVLLGLEAQQIGTAPGVAESTRAASTKLRQRIDGAAADLRRLVHNVLPAALVERGLSAAAEDLVDRVAIPATLEAVVDDDSLASATTHTAYFIVAEALTNAVKHSQATLVQVRICQVKNRLLIEVADDGVGGASLDSGTGLKGLSDRVDVLGGTFSLESPLNRGTIMKVDLPCAS</sequence>
<dbReference type="GO" id="GO:0000155">
    <property type="term" value="F:phosphorelay sensor kinase activity"/>
    <property type="evidence" value="ECO:0007669"/>
    <property type="project" value="InterPro"/>
</dbReference>
<evidence type="ECO:0000256" key="4">
    <source>
        <dbReference type="ARBA" id="ARBA00022679"/>
    </source>
</evidence>
<dbReference type="EMBL" id="QYRT01000071">
    <property type="protein sequence ID" value="TIH28264.1"/>
    <property type="molecule type" value="Genomic_DNA"/>
</dbReference>
<feature type="transmembrane region" description="Helical" evidence="9">
    <location>
        <begin position="51"/>
        <end position="68"/>
    </location>
</feature>
<evidence type="ECO:0000256" key="7">
    <source>
        <dbReference type="ARBA" id="ARBA00022840"/>
    </source>
</evidence>
<dbReference type="CDD" id="cd16917">
    <property type="entry name" value="HATPase_UhpB-NarQ-NarX-like"/>
    <property type="match status" value="1"/>
</dbReference>
<dbReference type="EC" id="2.7.13.3" evidence="2"/>
<dbReference type="AlphaFoldDB" id="A0A4V4RDE3"/>
<organism evidence="11 12">
    <name type="scientific">Subtercola vilae</name>
    <dbReference type="NCBI Taxonomy" id="2056433"/>
    <lineage>
        <taxon>Bacteria</taxon>
        <taxon>Bacillati</taxon>
        <taxon>Actinomycetota</taxon>
        <taxon>Actinomycetes</taxon>
        <taxon>Micrococcales</taxon>
        <taxon>Microbacteriaceae</taxon>
        <taxon>Subtercola</taxon>
    </lineage>
</organism>
<feature type="transmembrane region" description="Helical" evidence="9">
    <location>
        <begin position="25"/>
        <end position="44"/>
    </location>
</feature>
<dbReference type="InterPro" id="IPR050482">
    <property type="entry name" value="Sensor_HK_TwoCompSys"/>
</dbReference>
<dbReference type="Pfam" id="PF02518">
    <property type="entry name" value="HATPase_c"/>
    <property type="match status" value="1"/>
</dbReference>
<evidence type="ECO:0000256" key="8">
    <source>
        <dbReference type="ARBA" id="ARBA00023012"/>
    </source>
</evidence>
<evidence type="ECO:0000313" key="12">
    <source>
        <dbReference type="Proteomes" id="UP000306192"/>
    </source>
</evidence>
<evidence type="ECO:0000256" key="5">
    <source>
        <dbReference type="ARBA" id="ARBA00022741"/>
    </source>
</evidence>
<keyword evidence="9" id="KW-0812">Transmembrane</keyword>
<reference evidence="11 12" key="1">
    <citation type="journal article" date="2019" name="Microorganisms">
        <title>Systematic Affiliation and Genome Analysis of Subtercola vilae DB165(T) with Particular Emphasis on Cold Adaptation of an Isolate from a High-Altitude Cold Volcano Lake.</title>
        <authorList>
            <person name="Villalobos A.S."/>
            <person name="Wiese J."/>
            <person name="Imhoff J.F."/>
            <person name="Dorador C."/>
            <person name="Keller A."/>
            <person name="Hentschel U."/>
        </authorList>
    </citation>
    <scope>NUCLEOTIDE SEQUENCE [LARGE SCALE GENOMIC DNA]</scope>
    <source>
        <strain evidence="11 12">DB165</strain>
    </source>
</reference>
<evidence type="ECO:0000256" key="1">
    <source>
        <dbReference type="ARBA" id="ARBA00000085"/>
    </source>
</evidence>
<dbReference type="Gene3D" id="3.30.565.10">
    <property type="entry name" value="Histidine kinase-like ATPase, C-terminal domain"/>
    <property type="match status" value="1"/>
</dbReference>
<evidence type="ECO:0000313" key="11">
    <source>
        <dbReference type="EMBL" id="TIH28264.1"/>
    </source>
</evidence>
<dbReference type="PANTHER" id="PTHR24421:SF10">
    <property type="entry name" value="NITRATE_NITRITE SENSOR PROTEIN NARQ"/>
    <property type="match status" value="1"/>
</dbReference>
<keyword evidence="9" id="KW-1133">Transmembrane helix</keyword>
<evidence type="ECO:0000256" key="2">
    <source>
        <dbReference type="ARBA" id="ARBA00012438"/>
    </source>
</evidence>
<feature type="transmembrane region" description="Helical" evidence="9">
    <location>
        <begin position="201"/>
        <end position="223"/>
    </location>
</feature>
<comment type="caution">
    <text evidence="11">The sequence shown here is derived from an EMBL/GenBank/DDBJ whole genome shotgun (WGS) entry which is preliminary data.</text>
</comment>
<dbReference type="GO" id="GO:0005524">
    <property type="term" value="F:ATP binding"/>
    <property type="evidence" value="ECO:0007669"/>
    <property type="project" value="UniProtKB-KW"/>
</dbReference>
<dbReference type="InterPro" id="IPR003594">
    <property type="entry name" value="HATPase_dom"/>
</dbReference>
<evidence type="ECO:0000259" key="10">
    <source>
        <dbReference type="SMART" id="SM00387"/>
    </source>
</evidence>
<dbReference type="Proteomes" id="UP000306192">
    <property type="component" value="Unassembled WGS sequence"/>
</dbReference>
<keyword evidence="8" id="KW-0902">Two-component regulatory system</keyword>
<dbReference type="GO" id="GO:0046983">
    <property type="term" value="F:protein dimerization activity"/>
    <property type="evidence" value="ECO:0007669"/>
    <property type="project" value="InterPro"/>
</dbReference>
<dbReference type="InterPro" id="IPR011712">
    <property type="entry name" value="Sig_transdc_His_kin_sub3_dim/P"/>
</dbReference>
<gene>
    <name evidence="11" type="ORF">D4765_18495</name>
</gene>
<keyword evidence="5" id="KW-0547">Nucleotide-binding</keyword>